<dbReference type="EMBL" id="MGHF01000025">
    <property type="protein sequence ID" value="OGM62454.1"/>
    <property type="molecule type" value="Genomic_DNA"/>
</dbReference>
<dbReference type="InterPro" id="IPR027304">
    <property type="entry name" value="Trigger_fact/SurA_dom_sf"/>
</dbReference>
<dbReference type="InterPro" id="IPR050280">
    <property type="entry name" value="OMP_Chaperone_SurA"/>
</dbReference>
<evidence type="ECO:0000313" key="2">
    <source>
        <dbReference type="EMBL" id="OGM62454.1"/>
    </source>
</evidence>
<dbReference type="Gene3D" id="1.10.4030.10">
    <property type="entry name" value="Porin chaperone SurA, peptide-binding domain"/>
    <property type="match status" value="1"/>
</dbReference>
<evidence type="ECO:0008006" key="4">
    <source>
        <dbReference type="Google" id="ProtNLM"/>
    </source>
</evidence>
<dbReference type="PANTHER" id="PTHR47637:SF1">
    <property type="entry name" value="CHAPERONE SURA"/>
    <property type="match status" value="1"/>
</dbReference>
<protein>
    <recommendedName>
        <fullName evidence="4">SurA N-terminal domain-containing protein</fullName>
    </recommendedName>
</protein>
<proteinExistence type="predicted"/>
<gene>
    <name evidence="2" type="ORF">A2961_02355</name>
</gene>
<organism evidence="2 3">
    <name type="scientific">Candidatus Woesebacteria bacterium RIFCSPLOWO2_01_FULL_39_21</name>
    <dbReference type="NCBI Taxonomy" id="1802519"/>
    <lineage>
        <taxon>Bacteria</taxon>
        <taxon>Candidatus Woeseibacteriota</taxon>
    </lineage>
</organism>
<reference evidence="2 3" key="1">
    <citation type="journal article" date="2016" name="Nat. Commun.">
        <title>Thousands of microbial genomes shed light on interconnected biogeochemical processes in an aquifer system.</title>
        <authorList>
            <person name="Anantharaman K."/>
            <person name="Brown C.T."/>
            <person name="Hug L.A."/>
            <person name="Sharon I."/>
            <person name="Castelle C.J."/>
            <person name="Probst A.J."/>
            <person name="Thomas B.C."/>
            <person name="Singh A."/>
            <person name="Wilkins M.J."/>
            <person name="Karaoz U."/>
            <person name="Brodie E.L."/>
            <person name="Williams K.H."/>
            <person name="Hubbard S.S."/>
            <person name="Banfield J.F."/>
        </authorList>
    </citation>
    <scope>NUCLEOTIDE SEQUENCE [LARGE SCALE GENOMIC DNA]</scope>
</reference>
<name>A0A1F8BEI0_9BACT</name>
<keyword evidence="1" id="KW-0732">Signal</keyword>
<dbReference type="Proteomes" id="UP000177082">
    <property type="component" value="Unassembled WGS sequence"/>
</dbReference>
<dbReference type="SUPFAM" id="SSF109998">
    <property type="entry name" value="Triger factor/SurA peptide-binding domain-like"/>
    <property type="match status" value="1"/>
</dbReference>
<dbReference type="AlphaFoldDB" id="A0A1F8BEI0"/>
<evidence type="ECO:0000256" key="1">
    <source>
        <dbReference type="ARBA" id="ARBA00022729"/>
    </source>
</evidence>
<dbReference type="STRING" id="1802519.A2961_02355"/>
<accession>A0A1F8BEI0</accession>
<dbReference type="Pfam" id="PF13624">
    <property type="entry name" value="SurA_N_3"/>
    <property type="match status" value="1"/>
</dbReference>
<sequence>MAARAKINRTTRKTTSRKSTKVKTVEVAKVEEASTKSISGLRYLALFLVILGIALILFKYRGILVAATVNGEPVLRFTVIKELEKQGGNQALEALVAEKLVYQEAKKQNINVDDNEINDQIKRMEEAISGQGQNLDTLLSAQGLTRDDLARRIKAQLLSEKLLGDKLAVKPEEIDDYIKSNQDTFDQSLSQEEIKKQVEEYLKQSKFNTEFNPWLDGLKTSAKIQYLVNY</sequence>
<comment type="caution">
    <text evidence="2">The sequence shown here is derived from an EMBL/GenBank/DDBJ whole genome shotgun (WGS) entry which is preliminary data.</text>
</comment>
<dbReference type="PANTHER" id="PTHR47637">
    <property type="entry name" value="CHAPERONE SURA"/>
    <property type="match status" value="1"/>
</dbReference>
<evidence type="ECO:0000313" key="3">
    <source>
        <dbReference type="Proteomes" id="UP000177082"/>
    </source>
</evidence>